<dbReference type="InterPro" id="IPR036942">
    <property type="entry name" value="Beta-barrel_TonB_sf"/>
</dbReference>
<keyword evidence="10" id="KW-0675">Receptor</keyword>
<proteinExistence type="inferred from homology"/>
<dbReference type="InterPro" id="IPR023996">
    <property type="entry name" value="TonB-dep_OMP_SusC/RagA"/>
</dbReference>
<keyword evidence="7 8" id="KW-0998">Cell outer membrane</keyword>
<dbReference type="STRING" id="28116.Bovatus_03243"/>
<dbReference type="SUPFAM" id="SSF56935">
    <property type="entry name" value="Porins"/>
    <property type="match status" value="1"/>
</dbReference>
<dbReference type="AlphaFoldDB" id="A0A139L9T8"/>
<dbReference type="InterPro" id="IPR000531">
    <property type="entry name" value="Beta-barrel_TonB"/>
</dbReference>
<keyword evidence="4 8" id="KW-0812">Transmembrane</keyword>
<dbReference type="GO" id="GO:0009279">
    <property type="term" value="C:cell outer membrane"/>
    <property type="evidence" value="ECO:0007669"/>
    <property type="project" value="UniProtKB-SubCell"/>
</dbReference>
<dbReference type="Pfam" id="PF00593">
    <property type="entry name" value="TonB_dep_Rec_b-barrel"/>
    <property type="match status" value="1"/>
</dbReference>
<comment type="similarity">
    <text evidence="8 9">Belongs to the TonB-dependent receptor family.</text>
</comment>
<dbReference type="NCBIfam" id="TIGR04056">
    <property type="entry name" value="OMP_RagA_SusC"/>
    <property type="match status" value="1"/>
</dbReference>
<evidence type="ECO:0000256" key="2">
    <source>
        <dbReference type="ARBA" id="ARBA00022448"/>
    </source>
</evidence>
<dbReference type="FunFam" id="2.170.130.10:FF:000003">
    <property type="entry name" value="SusC/RagA family TonB-linked outer membrane protein"/>
    <property type="match status" value="1"/>
</dbReference>
<dbReference type="Proteomes" id="UP000266492">
    <property type="component" value="Unassembled WGS sequence"/>
</dbReference>
<dbReference type="PROSITE" id="PS52016">
    <property type="entry name" value="TONB_DEPENDENT_REC_3"/>
    <property type="match status" value="1"/>
</dbReference>
<evidence type="ECO:0000256" key="9">
    <source>
        <dbReference type="RuleBase" id="RU003357"/>
    </source>
</evidence>
<comment type="subcellular location">
    <subcellularLocation>
        <location evidence="1 8">Cell outer membrane</location>
        <topology evidence="1 8">Multi-pass membrane protein</topology>
    </subcellularLocation>
</comment>
<dbReference type="SUPFAM" id="SSF49464">
    <property type="entry name" value="Carboxypeptidase regulatory domain-like"/>
    <property type="match status" value="1"/>
</dbReference>
<dbReference type="Pfam" id="PF07715">
    <property type="entry name" value="Plug"/>
    <property type="match status" value="1"/>
</dbReference>
<dbReference type="Gene3D" id="2.40.170.20">
    <property type="entry name" value="TonB-dependent receptor, beta-barrel domain"/>
    <property type="match status" value="1"/>
</dbReference>
<evidence type="ECO:0000256" key="3">
    <source>
        <dbReference type="ARBA" id="ARBA00022452"/>
    </source>
</evidence>
<evidence type="ECO:0000256" key="1">
    <source>
        <dbReference type="ARBA" id="ARBA00004571"/>
    </source>
</evidence>
<evidence type="ECO:0000256" key="7">
    <source>
        <dbReference type="ARBA" id="ARBA00023237"/>
    </source>
</evidence>
<dbReference type="Pfam" id="PF13715">
    <property type="entry name" value="CarbopepD_reg_2"/>
    <property type="match status" value="1"/>
</dbReference>
<protein>
    <submittedName>
        <fullName evidence="10">TonB-dependent receptor</fullName>
    </submittedName>
</protein>
<keyword evidence="5 9" id="KW-0798">TonB box</keyword>
<dbReference type="InterPro" id="IPR008969">
    <property type="entry name" value="CarboxyPept-like_regulatory"/>
</dbReference>
<dbReference type="InterPro" id="IPR037066">
    <property type="entry name" value="Plug_dom_sf"/>
</dbReference>
<evidence type="ECO:0000313" key="10">
    <source>
        <dbReference type="EMBL" id="RGS85481.1"/>
    </source>
</evidence>
<dbReference type="NCBIfam" id="TIGR04057">
    <property type="entry name" value="SusC_RagA_signa"/>
    <property type="match status" value="1"/>
</dbReference>
<reference evidence="10 11" key="1">
    <citation type="submission" date="2018-08" db="EMBL/GenBank/DDBJ databases">
        <title>A genome reference for cultivated species of the human gut microbiota.</title>
        <authorList>
            <person name="Zou Y."/>
            <person name="Xue W."/>
            <person name="Luo G."/>
        </authorList>
    </citation>
    <scope>NUCLEOTIDE SEQUENCE [LARGE SCALE GENOMIC DNA]</scope>
    <source>
        <strain evidence="10 11">AF20-9LB</strain>
    </source>
</reference>
<evidence type="ECO:0000256" key="4">
    <source>
        <dbReference type="ARBA" id="ARBA00022692"/>
    </source>
</evidence>
<evidence type="ECO:0000256" key="8">
    <source>
        <dbReference type="PROSITE-ProRule" id="PRU01360"/>
    </source>
</evidence>
<dbReference type="RefSeq" id="WP_061447917.1">
    <property type="nucleotide sequence ID" value="NZ_CAXTIO010000007.1"/>
</dbReference>
<dbReference type="InterPro" id="IPR012910">
    <property type="entry name" value="Plug_dom"/>
</dbReference>
<dbReference type="InterPro" id="IPR023997">
    <property type="entry name" value="TonB-dep_OMP_SusC/RagA_CS"/>
</dbReference>
<dbReference type="Gene3D" id="2.170.130.10">
    <property type="entry name" value="TonB-dependent receptor, plug domain"/>
    <property type="match status" value="1"/>
</dbReference>
<dbReference type="Gene3D" id="2.60.40.1120">
    <property type="entry name" value="Carboxypeptidase-like, regulatory domain"/>
    <property type="match status" value="1"/>
</dbReference>
<evidence type="ECO:0000313" key="11">
    <source>
        <dbReference type="Proteomes" id="UP000266492"/>
    </source>
</evidence>
<keyword evidence="6 8" id="KW-0472">Membrane</keyword>
<accession>A0A139L9T8</accession>
<name>A0A139L9T8_BACOV</name>
<evidence type="ECO:0000256" key="5">
    <source>
        <dbReference type="ARBA" id="ARBA00023077"/>
    </source>
</evidence>
<sequence>MKKKHYLLFLLALLFLLTDVVWAQTSATVSGVVIDENGETLPGVSVVEVGTTNGVLTDLNGHYTLKTTSAKPSVSFSYIGYQTTTLLLNGRTKLDVQMKVETKVLDEVVVVGYGVQKKVNLTGSVTSINFADQTEGRPIMSVSSALSGLAAGMNVTQASGQPGSDGATIRVRGNGTFNTNSPLVLVDGIEWSMDNVNPNDIESISVLKDAASTAIYGTRAANGVILITTKNGKGKPQISYSYSGVVQMPYNNLSFVSDYARYMGLVNEACDNVNTKGIFSQESIDRWRAASADPNGLNEYGVPNYVAYPNTDWFDEVFDTGYSQEHNLSVSGSSEKVKYMLSLGYLDNQGVMNRWNLDSSTQKINFRTNLEAKIVKWMTVGTRLYGQKQDYGMANISNGFKYLYQTTPGVYPGEPNYWGRAALASEESSNANNIFGQMAGATGFNTVWRLNASVYGIITPYKGLNIEGTFNYSPTFTDKSSYSRQNGYWDYVTDQRVSESALENASITNTSARTWRQSAEILVRYNTTIKKDHDLGALLGYSAQEYYSKSFAVSRKGATDWTLNELSTYETLVSSSSSAPAKWGLLSYFGRVNYGYKGRYLFEANLRADASSRFGVNQRWGYFPSFSGGWRISEESFMQGASDYLSNLKLRVSWGKTGNNSTGNYDWQANYATGNVVIDGEGTKGLVRKKLSNDKLHWESTATTDIGLDFGFFNHRLTGEIDYYNKYTSDILYHPELYLSMGVVGSAPENLGEVRNRGVEFTLNWNDRIGKDFEYRVGMNFSFNANKVMKFKGELQKYWTYDAQGNKVSYVNNFSDVSESGFGGYICEGRQLGETYMYKVYRGSGEGYTGGAVDIHAGPKDGMIRTKEDMVWVQAMIDSGYSFGGMKTVAKDQLWYGDILYADSNGDMNYGDTNDRDFSGHTSVPKFNLGFNCAFSYKNIDFSMLWSGAFGHYLNWNTDYYNSTLVSHGYGIIEHIADNHYFFDPSNPDDPRTNQWGKYPRLTYGTTYNNRIQSDWNEYKGDYFKLKNIQIGYTLPQRISSKFFVNKLRAFVSMDNILTITSYPGLDPEIGTAIGYPLMRQISFGGQITF</sequence>
<comment type="caution">
    <text evidence="10">The sequence shown here is derived from an EMBL/GenBank/DDBJ whole genome shotgun (WGS) entry which is preliminary data.</text>
</comment>
<gene>
    <name evidence="10" type="ORF">DWX70_06605</name>
</gene>
<organism evidence="10 11">
    <name type="scientific">Bacteroides ovatus</name>
    <dbReference type="NCBI Taxonomy" id="28116"/>
    <lineage>
        <taxon>Bacteria</taxon>
        <taxon>Pseudomonadati</taxon>
        <taxon>Bacteroidota</taxon>
        <taxon>Bacteroidia</taxon>
        <taxon>Bacteroidales</taxon>
        <taxon>Bacteroidaceae</taxon>
        <taxon>Bacteroides</taxon>
    </lineage>
</organism>
<keyword evidence="2 8" id="KW-0813">Transport</keyword>
<keyword evidence="3 8" id="KW-1134">Transmembrane beta strand</keyword>
<dbReference type="InterPro" id="IPR039426">
    <property type="entry name" value="TonB-dep_rcpt-like"/>
</dbReference>
<evidence type="ECO:0000256" key="6">
    <source>
        <dbReference type="ARBA" id="ARBA00023136"/>
    </source>
</evidence>
<dbReference type="EMBL" id="QRVZ01000004">
    <property type="protein sequence ID" value="RGS85481.1"/>
    <property type="molecule type" value="Genomic_DNA"/>
</dbReference>